<protein>
    <submittedName>
        <fullName evidence="1">Uncharacterized protein</fullName>
    </submittedName>
</protein>
<keyword evidence="2" id="KW-1185">Reference proteome</keyword>
<reference evidence="1 2" key="1">
    <citation type="submission" date="2018-11" db="EMBL/GenBank/DDBJ databases">
        <authorList>
            <consortium name="Pathogen Informatics"/>
        </authorList>
    </citation>
    <scope>NUCLEOTIDE SEQUENCE [LARGE SCALE GENOMIC DNA]</scope>
    <source>
        <strain evidence="1 2">Zambia</strain>
    </source>
</reference>
<evidence type="ECO:0000313" key="1">
    <source>
        <dbReference type="EMBL" id="VDO56929.1"/>
    </source>
</evidence>
<dbReference type="Proteomes" id="UP000277204">
    <property type="component" value="Unassembled WGS sequence"/>
</dbReference>
<sequence>MQPDDLNFTHHQHLSHTHQHMQINTTSVAVVSTLVRLKIHQKKGNILKYNTENSKSITLDGETVEQVESLTYLDSMINGQEGYDVDVNVRIDIATTISTVEQHMKFIVTIRTTR</sequence>
<dbReference type="EMBL" id="UZAI01000841">
    <property type="protein sequence ID" value="VDO56929.1"/>
    <property type="molecule type" value="Genomic_DNA"/>
</dbReference>
<organism evidence="1 2">
    <name type="scientific">Schistosoma margrebowiei</name>
    <dbReference type="NCBI Taxonomy" id="48269"/>
    <lineage>
        <taxon>Eukaryota</taxon>
        <taxon>Metazoa</taxon>
        <taxon>Spiralia</taxon>
        <taxon>Lophotrochozoa</taxon>
        <taxon>Platyhelminthes</taxon>
        <taxon>Trematoda</taxon>
        <taxon>Digenea</taxon>
        <taxon>Strigeidida</taxon>
        <taxon>Schistosomatoidea</taxon>
        <taxon>Schistosomatidae</taxon>
        <taxon>Schistosoma</taxon>
    </lineage>
</organism>
<name>A0A183LGY6_9TREM</name>
<accession>A0A183LGY6</accession>
<dbReference type="AlphaFoldDB" id="A0A183LGY6"/>
<gene>
    <name evidence="1" type="ORF">SMRZ_LOCUS3061</name>
</gene>
<proteinExistence type="predicted"/>
<evidence type="ECO:0000313" key="2">
    <source>
        <dbReference type="Proteomes" id="UP000277204"/>
    </source>
</evidence>